<dbReference type="Proteomes" id="UP000276776">
    <property type="component" value="Unassembled WGS sequence"/>
</dbReference>
<accession>A0A0N5D166</accession>
<evidence type="ECO:0000313" key="3">
    <source>
        <dbReference type="WBParaSite" id="TCLT_0000658101-mRNA-1"/>
    </source>
</evidence>
<name>A0A0N5D166_THECL</name>
<protein>
    <submittedName>
        <fullName evidence="3">Transposase</fullName>
    </submittedName>
</protein>
<dbReference type="WBParaSite" id="TCLT_0000658101-mRNA-1">
    <property type="protein sequence ID" value="TCLT_0000658101-mRNA-1"/>
    <property type="gene ID" value="TCLT_0000658101"/>
</dbReference>
<reference evidence="1 2" key="2">
    <citation type="submission" date="2018-11" db="EMBL/GenBank/DDBJ databases">
        <authorList>
            <consortium name="Pathogen Informatics"/>
        </authorList>
    </citation>
    <scope>NUCLEOTIDE SEQUENCE [LARGE SCALE GENOMIC DNA]</scope>
</reference>
<dbReference type="EMBL" id="UYYF01004427">
    <property type="protein sequence ID" value="VDN03933.1"/>
    <property type="molecule type" value="Genomic_DNA"/>
</dbReference>
<keyword evidence="2" id="KW-1185">Reference proteome</keyword>
<reference evidence="3" key="1">
    <citation type="submission" date="2017-02" db="UniProtKB">
        <authorList>
            <consortium name="WormBaseParasite"/>
        </authorList>
    </citation>
    <scope>IDENTIFICATION</scope>
</reference>
<proteinExistence type="predicted"/>
<dbReference type="AlphaFoldDB" id="A0A0N5D166"/>
<evidence type="ECO:0000313" key="2">
    <source>
        <dbReference type="Proteomes" id="UP000276776"/>
    </source>
</evidence>
<organism evidence="3">
    <name type="scientific">Thelazia callipaeda</name>
    <name type="common">Oriental eyeworm</name>
    <name type="synonym">Parasitic nematode</name>
    <dbReference type="NCBI Taxonomy" id="103827"/>
    <lineage>
        <taxon>Eukaryota</taxon>
        <taxon>Metazoa</taxon>
        <taxon>Ecdysozoa</taxon>
        <taxon>Nematoda</taxon>
        <taxon>Chromadorea</taxon>
        <taxon>Rhabditida</taxon>
        <taxon>Spirurina</taxon>
        <taxon>Spiruromorpha</taxon>
        <taxon>Thelazioidea</taxon>
        <taxon>Thelaziidae</taxon>
        <taxon>Thelazia</taxon>
    </lineage>
</organism>
<evidence type="ECO:0000313" key="1">
    <source>
        <dbReference type="EMBL" id="VDN03933.1"/>
    </source>
</evidence>
<sequence length="90" mass="10016">MLRPEHDNHNHLAISRLIIDKVAARGAEAGMTSSARNKQKARDYGRASRMCMVLASASLLLAKRVIWTPLHPCLQHCVLLPAIGHRWPSV</sequence>
<gene>
    <name evidence="1" type="ORF">TCLT_LOCUS6570</name>
</gene>